<evidence type="ECO:0000313" key="2">
    <source>
        <dbReference type="EMBL" id="TMQ51666.1"/>
    </source>
</evidence>
<dbReference type="Proteomes" id="UP000317716">
    <property type="component" value="Unassembled WGS sequence"/>
</dbReference>
<dbReference type="InterPro" id="IPR011659">
    <property type="entry name" value="WD40"/>
</dbReference>
<dbReference type="InterPro" id="IPR011042">
    <property type="entry name" value="6-blade_b-propeller_TolB-like"/>
</dbReference>
<dbReference type="EMBL" id="VBOS01000363">
    <property type="protein sequence ID" value="TMQ51666.1"/>
    <property type="molecule type" value="Genomic_DNA"/>
</dbReference>
<evidence type="ECO:0008006" key="4">
    <source>
        <dbReference type="Google" id="ProtNLM"/>
    </source>
</evidence>
<protein>
    <recommendedName>
        <fullName evidence="4">Dipeptidylpeptidase IV N-terminal domain-containing protein</fullName>
    </recommendedName>
</protein>
<dbReference type="Pfam" id="PF07676">
    <property type="entry name" value="PD40"/>
    <property type="match status" value="4"/>
</dbReference>
<dbReference type="Gene3D" id="2.120.10.30">
    <property type="entry name" value="TolB, C-terminal domain"/>
    <property type="match status" value="2"/>
</dbReference>
<reference evidence="2 3" key="1">
    <citation type="journal article" date="2019" name="Nat. Microbiol.">
        <title>Mediterranean grassland soil C-N compound turnover is dependent on rainfall and depth, and is mediated by genomically divergent microorganisms.</title>
        <authorList>
            <person name="Diamond S."/>
            <person name="Andeer P.F."/>
            <person name="Li Z."/>
            <person name="Crits-Christoph A."/>
            <person name="Burstein D."/>
            <person name="Anantharaman K."/>
            <person name="Lane K.R."/>
            <person name="Thomas B.C."/>
            <person name="Pan C."/>
            <person name="Northen T.R."/>
            <person name="Banfield J.F."/>
        </authorList>
    </citation>
    <scope>NUCLEOTIDE SEQUENCE [LARGE SCALE GENOMIC DNA]</scope>
    <source>
        <strain evidence="2">WS_2</strain>
    </source>
</reference>
<accession>A0A538SJW9</accession>
<organism evidence="2 3">
    <name type="scientific">Eiseniibacteriota bacterium</name>
    <dbReference type="NCBI Taxonomy" id="2212470"/>
    <lineage>
        <taxon>Bacteria</taxon>
        <taxon>Candidatus Eiseniibacteriota</taxon>
    </lineage>
</organism>
<dbReference type="SUPFAM" id="SSF82171">
    <property type="entry name" value="DPP6 N-terminal domain-like"/>
    <property type="match status" value="1"/>
</dbReference>
<evidence type="ECO:0000313" key="3">
    <source>
        <dbReference type="Proteomes" id="UP000317716"/>
    </source>
</evidence>
<gene>
    <name evidence="2" type="ORF">E6K72_10195</name>
</gene>
<proteinExistence type="inferred from homology"/>
<dbReference type="AlphaFoldDB" id="A0A538SJW9"/>
<evidence type="ECO:0000256" key="1">
    <source>
        <dbReference type="ARBA" id="ARBA00009820"/>
    </source>
</evidence>
<comment type="caution">
    <text evidence="2">The sequence shown here is derived from an EMBL/GenBank/DDBJ whole genome shotgun (WGS) entry which is preliminary data.</text>
</comment>
<name>A0A538SJW9_UNCEI</name>
<dbReference type="PANTHER" id="PTHR36842:SF1">
    <property type="entry name" value="PROTEIN TOLB"/>
    <property type="match status" value="1"/>
</dbReference>
<comment type="similarity">
    <text evidence="1">Belongs to the TolB family.</text>
</comment>
<feature type="non-terminal residue" evidence="2">
    <location>
        <position position="376"/>
    </location>
</feature>
<sequence length="376" mass="40691">MRTLDSGDPFSRVVSVSPDGRTFLLLKFNKDNRDLGIVEAGSPFRFVAETPVWEEDAVFGPAAGEITVVSTASYQAQASTISIWSPKTHSFSALPLPEGQKFQPAWSADGRMLAYCYRHEGQGDVWLYDARSGRSAPLTDDAEDSGSPSWEPGGEWLAFCRSMKISHIFVGHPKHEGRRQLTEGPDYDHGPAVSPDGRWVAFTRKLAAGESRGKALLCVVPQPGGPVRTIDLKGLLLPAKEMEALAWSPDSREIAFSASAGAGRMDIYRVGRDGQGLARVTIEPGDEIEPCWSPDGRFISYTRVGGGETRIAMVPSTGGLPRPVSAAGVLSEGGLVSPHSDRVVYVSFPSDGTTQLWMATLEKPEKRTLLMTSKLI</sequence>
<dbReference type="PANTHER" id="PTHR36842">
    <property type="entry name" value="PROTEIN TOLB HOMOLOG"/>
    <property type="match status" value="1"/>
</dbReference>